<dbReference type="InterPro" id="IPR025310">
    <property type="entry name" value="DUF4164"/>
</dbReference>
<proteinExistence type="predicted"/>
<evidence type="ECO:0008006" key="3">
    <source>
        <dbReference type="Google" id="ProtNLM"/>
    </source>
</evidence>
<comment type="caution">
    <text evidence="1">The sequence shown here is derived from an EMBL/GenBank/DDBJ whole genome shotgun (WGS) entry which is preliminary data.</text>
</comment>
<gene>
    <name evidence="1" type="ORF">SAMN02745911_0261</name>
</gene>
<dbReference type="Pfam" id="PF13747">
    <property type="entry name" value="DUF4164"/>
    <property type="match status" value="1"/>
</dbReference>
<protein>
    <recommendedName>
        <fullName evidence="3">DUF4164 family protein</fullName>
    </recommendedName>
</protein>
<evidence type="ECO:0000313" key="2">
    <source>
        <dbReference type="Proteomes" id="UP000184290"/>
    </source>
</evidence>
<keyword evidence="2" id="KW-1185">Reference proteome</keyword>
<reference evidence="1 2" key="1">
    <citation type="submission" date="2016-11" db="EMBL/GenBank/DDBJ databases">
        <authorList>
            <person name="Varghese N."/>
            <person name="Submissions S."/>
        </authorList>
    </citation>
    <scope>NUCLEOTIDE SEQUENCE [LARGE SCALE GENOMIC DNA]</scope>
    <source>
        <strain evidence="1 2">DSM 21988</strain>
    </source>
</reference>
<name>A0ABY1I1Z4_9HYPH</name>
<evidence type="ECO:0000313" key="1">
    <source>
        <dbReference type="EMBL" id="SHI47270.1"/>
    </source>
</evidence>
<organism evidence="1 2">
    <name type="scientific">Aureimonas altamirensis DSM 21988</name>
    <dbReference type="NCBI Taxonomy" id="1121026"/>
    <lineage>
        <taxon>Bacteria</taxon>
        <taxon>Pseudomonadati</taxon>
        <taxon>Pseudomonadota</taxon>
        <taxon>Alphaproteobacteria</taxon>
        <taxon>Hyphomicrobiales</taxon>
        <taxon>Aurantimonadaceae</taxon>
        <taxon>Aureimonas</taxon>
    </lineage>
</organism>
<dbReference type="EMBL" id="FQZC01000001">
    <property type="protein sequence ID" value="SHI47270.1"/>
    <property type="molecule type" value="Genomic_DNA"/>
</dbReference>
<accession>A0ABY1I1Z4</accession>
<sequence length="109" mass="12079">MKAFGHDAAGMRGYLTHMEDQTTLAGASARLQRALERLEQASDTVIENGASMTVDEEIQRMTADRGRLAGELDACMLKAGRLEEANREVSRRLVAAMEAIRQVMEQRRG</sequence>
<dbReference type="Proteomes" id="UP000184290">
    <property type="component" value="Unassembled WGS sequence"/>
</dbReference>